<proteinExistence type="predicted"/>
<feature type="region of interest" description="Disordered" evidence="2">
    <location>
        <begin position="181"/>
        <end position="204"/>
    </location>
</feature>
<evidence type="ECO:0000256" key="2">
    <source>
        <dbReference type="SAM" id="MobiDB-lite"/>
    </source>
</evidence>
<dbReference type="InterPro" id="IPR014764">
    <property type="entry name" value="DCN-prot"/>
</dbReference>
<dbReference type="EMBL" id="KZ857417">
    <property type="protein sequence ID" value="RDX47664.1"/>
    <property type="molecule type" value="Genomic_DNA"/>
</dbReference>
<dbReference type="GO" id="GO:0031624">
    <property type="term" value="F:ubiquitin conjugating enzyme binding"/>
    <property type="evidence" value="ECO:0007669"/>
    <property type="project" value="TreeGrafter"/>
</dbReference>
<evidence type="ECO:0000259" key="3">
    <source>
        <dbReference type="PROSITE" id="PS51229"/>
    </source>
</evidence>
<dbReference type="PANTHER" id="PTHR12281">
    <property type="entry name" value="RP42 RELATED"/>
    <property type="match status" value="1"/>
</dbReference>
<dbReference type="GO" id="GO:0097602">
    <property type="term" value="F:cullin family protein binding"/>
    <property type="evidence" value="ECO:0007669"/>
    <property type="project" value="TreeGrafter"/>
</dbReference>
<gene>
    <name evidence="4" type="ORF">OH76DRAFT_726718</name>
</gene>
<name>A0A371D546_9APHY</name>
<comment type="function">
    <text evidence="1">Neddylation of cullins play an essential role in the regulation of SCF-type complexes activity.</text>
</comment>
<dbReference type="PANTHER" id="PTHR12281:SF31">
    <property type="entry name" value="DCN1-LIKE PROTEIN 3"/>
    <property type="match status" value="1"/>
</dbReference>
<dbReference type="GO" id="GO:0032182">
    <property type="term" value="F:ubiquitin-like protein binding"/>
    <property type="evidence" value="ECO:0007669"/>
    <property type="project" value="TreeGrafter"/>
</dbReference>
<evidence type="ECO:0000313" key="5">
    <source>
        <dbReference type="Proteomes" id="UP000256964"/>
    </source>
</evidence>
<dbReference type="AlphaFoldDB" id="A0A371D546"/>
<evidence type="ECO:0000313" key="4">
    <source>
        <dbReference type="EMBL" id="RDX47664.1"/>
    </source>
</evidence>
<dbReference type="PROSITE" id="PS51229">
    <property type="entry name" value="DCUN1"/>
    <property type="match status" value="1"/>
</dbReference>
<dbReference type="InterPro" id="IPR005176">
    <property type="entry name" value="PONY_dom"/>
</dbReference>
<dbReference type="GO" id="GO:0000151">
    <property type="term" value="C:ubiquitin ligase complex"/>
    <property type="evidence" value="ECO:0007669"/>
    <property type="project" value="TreeGrafter"/>
</dbReference>
<feature type="domain" description="DCUN1" evidence="3">
    <location>
        <begin position="47"/>
        <end position="267"/>
    </location>
</feature>
<dbReference type="InterPro" id="IPR042460">
    <property type="entry name" value="DCN1-like_PONY"/>
</dbReference>
<dbReference type="Pfam" id="PF03556">
    <property type="entry name" value="Cullin_binding"/>
    <property type="match status" value="1"/>
</dbReference>
<evidence type="ECO:0000256" key="1">
    <source>
        <dbReference type="RuleBase" id="RU410713"/>
    </source>
</evidence>
<dbReference type="OrthoDB" id="27198at2759"/>
<dbReference type="Pfam" id="PF14555">
    <property type="entry name" value="UBA_4"/>
    <property type="match status" value="1"/>
</dbReference>
<dbReference type="Gene3D" id="1.10.238.200">
    <property type="entry name" value="Cullin, PONY binding domain"/>
    <property type="match status" value="1"/>
</dbReference>
<dbReference type="GO" id="GO:0045116">
    <property type="term" value="P:protein neddylation"/>
    <property type="evidence" value="ECO:0007669"/>
    <property type="project" value="TreeGrafter"/>
</dbReference>
<reference evidence="4 5" key="1">
    <citation type="journal article" date="2018" name="Biotechnol. Biofuels">
        <title>Integrative visual omics of the white-rot fungus Polyporus brumalis exposes the biotechnological potential of its oxidative enzymes for delignifying raw plant biomass.</title>
        <authorList>
            <person name="Miyauchi S."/>
            <person name="Rancon A."/>
            <person name="Drula E."/>
            <person name="Hage H."/>
            <person name="Chaduli D."/>
            <person name="Favel A."/>
            <person name="Grisel S."/>
            <person name="Henrissat B."/>
            <person name="Herpoel-Gimbert I."/>
            <person name="Ruiz-Duenas F.J."/>
            <person name="Chevret D."/>
            <person name="Hainaut M."/>
            <person name="Lin J."/>
            <person name="Wang M."/>
            <person name="Pangilinan J."/>
            <person name="Lipzen A."/>
            <person name="Lesage-Meessen L."/>
            <person name="Navarro D."/>
            <person name="Riley R."/>
            <person name="Grigoriev I.V."/>
            <person name="Zhou S."/>
            <person name="Raouche S."/>
            <person name="Rosso M.N."/>
        </authorList>
    </citation>
    <scope>NUCLEOTIDE SEQUENCE [LARGE SCALE GENOMIC DNA]</scope>
    <source>
        <strain evidence="4 5">BRFM 1820</strain>
    </source>
</reference>
<keyword evidence="5" id="KW-1185">Reference proteome</keyword>
<dbReference type="STRING" id="139420.A0A371D546"/>
<dbReference type="Gene3D" id="1.10.238.10">
    <property type="entry name" value="EF-hand"/>
    <property type="match status" value="1"/>
</dbReference>
<protein>
    <recommendedName>
        <fullName evidence="1">Defective in cullin neddylation protein</fullName>
    </recommendedName>
</protein>
<dbReference type="Proteomes" id="UP000256964">
    <property type="component" value="Unassembled WGS sequence"/>
</dbReference>
<sequence>MDALIAQFTAVTGSSTKDARKYLTKYKRLDLAVDAFYNSPPTPAPQASTSKLNALFDKYKDADGEDITVDGTIKLCEDLGVDPEDVVLLAVAYELKSPSMGQWQRKGWVDGWKSADTIEAMRTTLQKLREQLATDTDYFRHVYNYTFEFSRPSGQRSLGLDMAQGFWALLIPHGLQGGALSHVASPSAPDEDGDAPMDGSTGPEEGWKEEYTQWWFEFLEQSGIKGVSKDVWQMFLEFVRTIDSKFEKYDVEAAWPSTIDDFVEYAKNRLAGNA</sequence>
<accession>A0A371D546</accession>
<dbReference type="Gene3D" id="1.10.8.10">
    <property type="entry name" value="DNA helicase RuvA subunit, C-terminal domain"/>
    <property type="match status" value="1"/>
</dbReference>
<organism evidence="4 5">
    <name type="scientific">Lentinus brumalis</name>
    <dbReference type="NCBI Taxonomy" id="2498619"/>
    <lineage>
        <taxon>Eukaryota</taxon>
        <taxon>Fungi</taxon>
        <taxon>Dikarya</taxon>
        <taxon>Basidiomycota</taxon>
        <taxon>Agaricomycotina</taxon>
        <taxon>Agaricomycetes</taxon>
        <taxon>Polyporales</taxon>
        <taxon>Polyporaceae</taxon>
        <taxon>Lentinus</taxon>
    </lineage>
</organism>